<name>A0ABW3I9X8_9PAST</name>
<dbReference type="Proteomes" id="UP001596996">
    <property type="component" value="Unassembled WGS sequence"/>
</dbReference>
<evidence type="ECO:0000256" key="1">
    <source>
        <dbReference type="ARBA" id="ARBA00022505"/>
    </source>
</evidence>
<dbReference type="Gene3D" id="2.40.50.100">
    <property type="match status" value="2"/>
</dbReference>
<gene>
    <name evidence="4" type="ORF">ACFQ02_05405</name>
</gene>
<dbReference type="InterPro" id="IPR008995">
    <property type="entry name" value="Mo/tungstate-bd_C_term_dom"/>
</dbReference>
<sequence>MTISARNQLSATVKSIKKGVSNDVIELLLGDSQTLYSVITSESTQNLELAIGKSVFAIFKAPSVILTTDTDLILSSRNQLQGEVVQIIEGAVNAEVIVKTQGNVEIAAIITEASLKSLALQVGTKVTAMIKASSVIIGAKKAH</sequence>
<evidence type="ECO:0000259" key="3">
    <source>
        <dbReference type="PROSITE" id="PS51866"/>
    </source>
</evidence>
<dbReference type="EMBL" id="JBHTJN010000010">
    <property type="protein sequence ID" value="MFD0966287.1"/>
    <property type="molecule type" value="Genomic_DNA"/>
</dbReference>
<dbReference type="SUPFAM" id="SSF50331">
    <property type="entry name" value="MOP-like"/>
    <property type="match status" value="2"/>
</dbReference>
<dbReference type="Pfam" id="PF03459">
    <property type="entry name" value="TOBE"/>
    <property type="match status" value="2"/>
</dbReference>
<dbReference type="InterPro" id="IPR051815">
    <property type="entry name" value="Molybdate_resp_trans_reg"/>
</dbReference>
<dbReference type="NCBIfam" id="TIGR00638">
    <property type="entry name" value="Mop"/>
    <property type="match status" value="2"/>
</dbReference>
<dbReference type="PANTHER" id="PTHR30432">
    <property type="entry name" value="TRANSCRIPTIONAL REGULATOR MODE"/>
    <property type="match status" value="1"/>
</dbReference>
<dbReference type="InterPro" id="IPR005116">
    <property type="entry name" value="Transp-assoc_OB_typ1"/>
</dbReference>
<protein>
    <submittedName>
        <fullName evidence="4">Molybdopterin-binding protein</fullName>
    </submittedName>
</protein>
<dbReference type="PROSITE" id="PS51866">
    <property type="entry name" value="MOP"/>
    <property type="match status" value="2"/>
</dbReference>
<feature type="domain" description="Mop" evidence="3">
    <location>
        <begin position="73"/>
        <end position="139"/>
    </location>
</feature>
<evidence type="ECO:0000256" key="2">
    <source>
        <dbReference type="PROSITE-ProRule" id="PRU01213"/>
    </source>
</evidence>
<keyword evidence="1 2" id="KW-0500">Molybdenum</keyword>
<accession>A0ABW3I9X8</accession>
<comment type="caution">
    <text evidence="4">The sequence shown here is derived from an EMBL/GenBank/DDBJ whole genome shotgun (WGS) entry which is preliminary data.</text>
</comment>
<dbReference type="InterPro" id="IPR004606">
    <property type="entry name" value="Mop_domain"/>
</dbReference>
<reference evidence="5" key="1">
    <citation type="journal article" date="2019" name="Int. J. Syst. Evol. Microbiol.">
        <title>The Global Catalogue of Microorganisms (GCM) 10K type strain sequencing project: providing services to taxonomists for standard genome sequencing and annotation.</title>
        <authorList>
            <consortium name="The Broad Institute Genomics Platform"/>
            <consortium name="The Broad Institute Genome Sequencing Center for Infectious Disease"/>
            <person name="Wu L."/>
            <person name="Ma J."/>
        </authorList>
    </citation>
    <scope>NUCLEOTIDE SEQUENCE [LARGE SCALE GENOMIC DNA]</scope>
    <source>
        <strain evidence="5">CCUG 61707</strain>
    </source>
</reference>
<organism evidence="4 5">
    <name type="scientific">Seminibacterium arietis</name>
    <dbReference type="NCBI Taxonomy" id="1173502"/>
    <lineage>
        <taxon>Bacteria</taxon>
        <taxon>Pseudomonadati</taxon>
        <taxon>Pseudomonadota</taxon>
        <taxon>Gammaproteobacteria</taxon>
        <taxon>Pasteurellales</taxon>
        <taxon>Pasteurellaceae</taxon>
        <taxon>Seminibacterium</taxon>
    </lineage>
</organism>
<proteinExistence type="predicted"/>
<keyword evidence="5" id="KW-1185">Reference proteome</keyword>
<feature type="domain" description="Mop" evidence="3">
    <location>
        <begin position="2"/>
        <end position="68"/>
    </location>
</feature>
<evidence type="ECO:0000313" key="5">
    <source>
        <dbReference type="Proteomes" id="UP001596996"/>
    </source>
</evidence>
<evidence type="ECO:0000313" key="4">
    <source>
        <dbReference type="EMBL" id="MFD0966287.1"/>
    </source>
</evidence>
<dbReference type="RefSeq" id="WP_380820269.1">
    <property type="nucleotide sequence ID" value="NZ_JBHTJN010000010.1"/>
</dbReference>
<dbReference type="PANTHER" id="PTHR30432:SF1">
    <property type="entry name" value="DNA-BINDING TRANSCRIPTIONAL DUAL REGULATOR MODE"/>
    <property type="match status" value="1"/>
</dbReference>